<dbReference type="NCBIfam" id="TIGR00012">
    <property type="entry name" value="L29"/>
    <property type="match status" value="1"/>
</dbReference>
<dbReference type="FunFam" id="1.10.287.310:FF:000002">
    <property type="entry name" value="60S ribosomal protein L35"/>
    <property type="match status" value="1"/>
</dbReference>
<keyword evidence="3" id="KW-0687">Ribonucleoprotein</keyword>
<keyword evidence="2 4" id="KW-0689">Ribosomal protein</keyword>
<accession>A0AAF0DR40</accession>
<dbReference type="GO" id="GO:0022625">
    <property type="term" value="C:cytosolic large ribosomal subunit"/>
    <property type="evidence" value="ECO:0007669"/>
    <property type="project" value="InterPro"/>
</dbReference>
<dbReference type="SUPFAM" id="SSF46561">
    <property type="entry name" value="Ribosomal protein L29 (L29p)"/>
    <property type="match status" value="1"/>
</dbReference>
<dbReference type="HAMAP" id="MF_00374">
    <property type="entry name" value="Ribosomal_uL29"/>
    <property type="match status" value="1"/>
</dbReference>
<dbReference type="AlphaFoldDB" id="A0AAF0DR40"/>
<evidence type="ECO:0000256" key="3">
    <source>
        <dbReference type="ARBA" id="ARBA00023274"/>
    </source>
</evidence>
<name>A0AAF0DR40_9BASI</name>
<dbReference type="GO" id="GO:0003735">
    <property type="term" value="F:structural constituent of ribosome"/>
    <property type="evidence" value="ECO:0007669"/>
    <property type="project" value="InterPro"/>
</dbReference>
<dbReference type="InterPro" id="IPR045059">
    <property type="entry name" value="Ribosomal_uL29_euk"/>
</dbReference>
<dbReference type="PANTHER" id="PTHR45722:SF2">
    <property type="entry name" value="LARGE RIBOSOMAL SUBUNIT PROTEIN UL29-RELATED"/>
    <property type="match status" value="1"/>
</dbReference>
<evidence type="ECO:0000313" key="4">
    <source>
        <dbReference type="EMBL" id="WFC93893.1"/>
    </source>
</evidence>
<proteinExistence type="inferred from homology"/>
<dbReference type="FunFam" id="6.10.250.3450:FF:000001">
    <property type="entry name" value="60S ribosomal protein L35"/>
    <property type="match status" value="1"/>
</dbReference>
<dbReference type="Pfam" id="PF00831">
    <property type="entry name" value="Ribosomal_L29"/>
    <property type="match status" value="1"/>
</dbReference>
<comment type="similarity">
    <text evidence="1">Belongs to the universal ribosomal protein uL29 family.</text>
</comment>
<dbReference type="Gene3D" id="6.10.250.3450">
    <property type="match status" value="1"/>
</dbReference>
<evidence type="ECO:0000256" key="2">
    <source>
        <dbReference type="ARBA" id="ARBA00022980"/>
    </source>
</evidence>
<dbReference type="GO" id="GO:0030684">
    <property type="term" value="C:preribosome"/>
    <property type="evidence" value="ECO:0007669"/>
    <property type="project" value="UniProtKB-ARBA"/>
</dbReference>
<keyword evidence="5" id="KW-1185">Reference proteome</keyword>
<protein>
    <submittedName>
        <fullName evidence="4">60S ribosomal protein L35, L29</fullName>
    </submittedName>
</protein>
<organism evidence="4 5">
    <name type="scientific">Malassezia brasiliensis</name>
    <dbReference type="NCBI Taxonomy" id="1821822"/>
    <lineage>
        <taxon>Eukaryota</taxon>
        <taxon>Fungi</taxon>
        <taxon>Dikarya</taxon>
        <taxon>Basidiomycota</taxon>
        <taxon>Ustilaginomycotina</taxon>
        <taxon>Malasseziomycetes</taxon>
        <taxon>Malasseziales</taxon>
        <taxon>Malasseziaceae</taxon>
        <taxon>Malassezia</taxon>
    </lineage>
</organism>
<dbReference type="CDD" id="cd00427">
    <property type="entry name" value="Ribosomal_L29_HIP"/>
    <property type="match status" value="1"/>
</dbReference>
<dbReference type="PANTHER" id="PTHR45722">
    <property type="entry name" value="60S RIBOSOMAL PROTEIN L35"/>
    <property type="match status" value="1"/>
</dbReference>
<dbReference type="GO" id="GO:0006412">
    <property type="term" value="P:translation"/>
    <property type="evidence" value="ECO:0007669"/>
    <property type="project" value="InterPro"/>
</dbReference>
<dbReference type="GO" id="GO:0003729">
    <property type="term" value="F:mRNA binding"/>
    <property type="evidence" value="ECO:0007669"/>
    <property type="project" value="TreeGrafter"/>
</dbReference>
<dbReference type="InterPro" id="IPR036049">
    <property type="entry name" value="Ribosomal_uL29_sf"/>
</dbReference>
<dbReference type="Gene3D" id="1.10.287.310">
    <property type="match status" value="1"/>
</dbReference>
<dbReference type="InterPro" id="IPR001854">
    <property type="entry name" value="Ribosomal_uL29"/>
</dbReference>
<dbReference type="Proteomes" id="UP001216638">
    <property type="component" value="Chromosome 1"/>
</dbReference>
<dbReference type="GO" id="GO:0000463">
    <property type="term" value="P:maturation of LSU-rRNA from tricistronic rRNA transcript (SSU-rRNA, 5.8S rRNA, LSU-rRNA)"/>
    <property type="evidence" value="ECO:0007669"/>
    <property type="project" value="InterPro"/>
</dbReference>
<dbReference type="EMBL" id="CP119951">
    <property type="protein sequence ID" value="WFC93893.1"/>
    <property type="molecule type" value="Genomic_DNA"/>
</dbReference>
<reference evidence="4" key="1">
    <citation type="submission" date="2023-03" db="EMBL/GenBank/DDBJ databases">
        <title>Mating type loci evolution in Malassezia.</title>
        <authorList>
            <person name="Coelho M.A."/>
        </authorList>
    </citation>
    <scope>NUCLEOTIDE SEQUENCE</scope>
    <source>
        <strain evidence="4">CBS 14135</strain>
    </source>
</reference>
<gene>
    <name evidence="4" type="primary">rpl35</name>
    <name evidence="4" type="ORF">MBRA1_000519</name>
</gene>
<evidence type="ECO:0000256" key="1">
    <source>
        <dbReference type="ARBA" id="ARBA00009254"/>
    </source>
</evidence>
<sequence length="150" mass="17220">MGDYAATITKKVSVPPAKPVQMSPGRPFPKVRTHELHNKSKADLFSLLDELKAELLQLRVQKVAGGGSSKLGRINTVRKNIARTLTIINLKQRASLREFYKGKKYQPLDLRAKKTRALRRKLTKHEQKKVTERQHKKNVHFGTRRYVIKA</sequence>
<evidence type="ECO:0000313" key="5">
    <source>
        <dbReference type="Proteomes" id="UP001216638"/>
    </source>
</evidence>